<evidence type="ECO:0000313" key="1">
    <source>
        <dbReference type="EMBL" id="QHT03786.1"/>
    </source>
</evidence>
<accession>A0A6C0CG91</accession>
<dbReference type="AlphaFoldDB" id="A0A6C0CG91"/>
<reference evidence="1" key="1">
    <citation type="journal article" date="2020" name="Nature">
        <title>Giant virus diversity and host interactions through global metagenomics.</title>
        <authorList>
            <person name="Schulz F."/>
            <person name="Roux S."/>
            <person name="Paez-Espino D."/>
            <person name="Jungbluth S."/>
            <person name="Walsh D.A."/>
            <person name="Denef V.J."/>
            <person name="McMahon K.D."/>
            <person name="Konstantinidis K.T."/>
            <person name="Eloe-Fadrosh E.A."/>
            <person name="Kyrpides N.C."/>
            <person name="Woyke T."/>
        </authorList>
    </citation>
    <scope>NUCLEOTIDE SEQUENCE</scope>
    <source>
        <strain evidence="1">GVMAG-M-3300021120-1</strain>
    </source>
</reference>
<organism evidence="1">
    <name type="scientific">viral metagenome</name>
    <dbReference type="NCBI Taxonomy" id="1070528"/>
    <lineage>
        <taxon>unclassified sequences</taxon>
        <taxon>metagenomes</taxon>
        <taxon>organismal metagenomes</taxon>
    </lineage>
</organism>
<protein>
    <submittedName>
        <fullName evidence="1">Uncharacterized protein</fullName>
    </submittedName>
</protein>
<dbReference type="EMBL" id="MN739416">
    <property type="protein sequence ID" value="QHT03786.1"/>
    <property type="molecule type" value="Genomic_DNA"/>
</dbReference>
<name>A0A6C0CG91_9ZZZZ</name>
<proteinExistence type="predicted"/>
<sequence>MDYEREPDEREIRGFQLVEAIGLNSRLRDDYEYERFSDDDEHHLSHSDETVTTREFLEIRSKPCCDAVCVSKGPCKNIAKKFVSDYKLCKSHYSSYKRTGPKVFEQRQLISKYKFQRKTMVENGASEIDIHVFKYRHQLEMKQLFEKQSTIPDSDLDKSYIEEQQLKTRKLVLTRRSKTLFTELNIVAGHLARGVHYGVINDNRIQEFTVRIQYYENGCTEIGIIPNGNIRQMFDWICTLYNRLIGRVEQPRRELQEFVDDNQNVHREVVVDMVVQTYRTIIDHINVPDKYKWKKDYNYTVGEIFTECKFESKICDFIFHKYVEASTIYDIEAAYPKTLDAVWQFIKNHDDKDNLIRILGTETADSIGMCQQGCLTRLFNVLNGYLEGIEVRSLNEQLGDLIPPLREEPDVNRRIERARGVLRSLRVPDSQWDDWINSLIDEEDEDDRISREREMARMMSQ</sequence>